<dbReference type="EMBL" id="ACDP02000029">
    <property type="protein sequence ID" value="EEO26890.2"/>
    <property type="molecule type" value="Genomic_DNA"/>
</dbReference>
<organism evidence="10 11">
    <name type="scientific">Oxalobacter paraformigenes</name>
    <dbReference type="NCBI Taxonomy" id="556268"/>
    <lineage>
        <taxon>Bacteria</taxon>
        <taxon>Pseudomonadati</taxon>
        <taxon>Pseudomonadota</taxon>
        <taxon>Betaproteobacteria</taxon>
        <taxon>Burkholderiales</taxon>
        <taxon>Oxalobacteraceae</taxon>
        <taxon>Oxalobacter</taxon>
    </lineage>
</organism>
<dbReference type="GO" id="GO:0005524">
    <property type="term" value="F:ATP binding"/>
    <property type="evidence" value="ECO:0007669"/>
    <property type="project" value="UniProtKB-UniRule"/>
</dbReference>
<dbReference type="InterPro" id="IPR015262">
    <property type="entry name" value="tRNA_Ile_lys_synt_subst-bd"/>
</dbReference>
<keyword evidence="2 8" id="KW-0963">Cytoplasm</keyword>
<dbReference type="SUPFAM" id="SSF82829">
    <property type="entry name" value="MesJ substrate recognition domain-like"/>
    <property type="match status" value="1"/>
</dbReference>
<dbReference type="Pfam" id="PF09179">
    <property type="entry name" value="TilS"/>
    <property type="match status" value="1"/>
</dbReference>
<dbReference type="SUPFAM" id="SSF52402">
    <property type="entry name" value="Adenine nucleotide alpha hydrolases-like"/>
    <property type="match status" value="1"/>
</dbReference>
<evidence type="ECO:0000256" key="7">
    <source>
        <dbReference type="ARBA" id="ARBA00048539"/>
    </source>
</evidence>
<dbReference type="Gene3D" id="1.20.59.20">
    <property type="match status" value="1"/>
</dbReference>
<evidence type="ECO:0000313" key="11">
    <source>
        <dbReference type="Proteomes" id="UP000003973"/>
    </source>
</evidence>
<dbReference type="EC" id="6.3.4.19" evidence="8"/>
<dbReference type="HAMAP" id="MF_01161">
    <property type="entry name" value="tRNA_Ile_lys_synt"/>
    <property type="match status" value="1"/>
</dbReference>
<dbReference type="InterPro" id="IPR014729">
    <property type="entry name" value="Rossmann-like_a/b/a_fold"/>
</dbReference>
<comment type="catalytic activity">
    <reaction evidence="7 8">
        <text>cytidine(34) in tRNA(Ile2) + L-lysine + ATP = lysidine(34) in tRNA(Ile2) + AMP + diphosphate + H(+)</text>
        <dbReference type="Rhea" id="RHEA:43744"/>
        <dbReference type="Rhea" id="RHEA-COMP:10625"/>
        <dbReference type="Rhea" id="RHEA-COMP:10670"/>
        <dbReference type="ChEBI" id="CHEBI:15378"/>
        <dbReference type="ChEBI" id="CHEBI:30616"/>
        <dbReference type="ChEBI" id="CHEBI:32551"/>
        <dbReference type="ChEBI" id="CHEBI:33019"/>
        <dbReference type="ChEBI" id="CHEBI:82748"/>
        <dbReference type="ChEBI" id="CHEBI:83665"/>
        <dbReference type="ChEBI" id="CHEBI:456215"/>
        <dbReference type="EC" id="6.3.4.19"/>
    </reaction>
</comment>
<dbReference type="CDD" id="cd01992">
    <property type="entry name" value="TilS_N"/>
    <property type="match status" value="1"/>
</dbReference>
<dbReference type="Pfam" id="PF01171">
    <property type="entry name" value="ATP_bind_3"/>
    <property type="match status" value="1"/>
</dbReference>
<accession>C3X6X7</accession>
<sequence length="472" mass="53544">MQDPVVENTFERALDTILMRVFYNSENASLFSGGGESSAVPAIAIAYSGGLDSTVLLHCAHRFAAEKNIRLFAFHIHHGLNRKADAWLNHCEAACMEQGIRFESRKVRVDRGSGDGIEAEARSKRYAALGEMCRKNEVTLLLTAHHEDDQVETVLMHLMRGTGIAGLAGMDSVTQAPELLGDTKTWVGRPFLSLSREELASWAKAKNLSCVEDDSNNDTKYTRNAIRHRLIPVLSDMFPGFGNRLSRMAQHARSANKVLNETGRQDLEMCRISQNALDLVKAGKLGPDRMDNLFRCWLIENGIRIPSASWYRQAKKQIVDSRADAQVDLPLKGYVLRKYRNRVFLEKNDKKRMKPLTSCFIRWNGERSTRLEPWYGTLFFEECENGLDSEWLKNSILRIDPYRGNAQLKLHKRPTKKLKILYQEAGIPLWERAFLPLIYMEDELVFAGGLGQSARHAGSGEKCVRFRWEPAA</sequence>
<name>C3X6X7_9BURK</name>
<dbReference type="InterPro" id="IPR012795">
    <property type="entry name" value="tRNA_Ile_lys_synt_N"/>
</dbReference>
<keyword evidence="6 8" id="KW-0067">ATP-binding</keyword>
<evidence type="ECO:0000256" key="1">
    <source>
        <dbReference type="ARBA" id="ARBA00004496"/>
    </source>
</evidence>
<reference evidence="10" key="1">
    <citation type="submission" date="2011-10" db="EMBL/GenBank/DDBJ databases">
        <title>The Genome Sequence of Oxalobacter formigenes HOxBLS.</title>
        <authorList>
            <consortium name="The Broad Institute Genome Sequencing Platform"/>
            <person name="Earl A."/>
            <person name="Ward D."/>
            <person name="Feldgarden M."/>
            <person name="Gevers D."/>
            <person name="Allison M.J."/>
            <person name="Humphrey S."/>
            <person name="Young S.K."/>
            <person name="Zeng Q."/>
            <person name="Gargeya S."/>
            <person name="Fitzgerald M."/>
            <person name="Haas B."/>
            <person name="Abouelleil A."/>
            <person name="Alvarado L."/>
            <person name="Arachchi H.M."/>
            <person name="Berlin A."/>
            <person name="Brown A."/>
            <person name="Chapman S.B."/>
            <person name="Chen Z."/>
            <person name="Dunbar C."/>
            <person name="Freedman E."/>
            <person name="Gearin G."/>
            <person name="Goldberg J."/>
            <person name="Griggs A."/>
            <person name="Gujja S."/>
            <person name="Heiman D."/>
            <person name="Howarth C."/>
            <person name="Larson L."/>
            <person name="Lui A."/>
            <person name="MacDonald P.J.P."/>
            <person name="Montmayeur A."/>
            <person name="Murphy C."/>
            <person name="Neiman D."/>
            <person name="Pearson M."/>
            <person name="Priest M."/>
            <person name="Roberts A."/>
            <person name="Saif S."/>
            <person name="Shea T."/>
            <person name="Shenoy N."/>
            <person name="Sisk P."/>
            <person name="Stolte C."/>
            <person name="Sykes S."/>
            <person name="Wortman J."/>
            <person name="Nusbaum C."/>
            <person name="Birren B."/>
        </authorList>
    </citation>
    <scope>NUCLEOTIDE SEQUENCE [LARGE SCALE GENOMIC DNA]</scope>
    <source>
        <strain evidence="10">HOxBLS</strain>
    </source>
</reference>
<comment type="similarity">
    <text evidence="8">Belongs to the tRNA(Ile)-lysidine synthase family.</text>
</comment>
<evidence type="ECO:0000256" key="5">
    <source>
        <dbReference type="ARBA" id="ARBA00022741"/>
    </source>
</evidence>
<evidence type="ECO:0000256" key="3">
    <source>
        <dbReference type="ARBA" id="ARBA00022598"/>
    </source>
</evidence>
<keyword evidence="3 8" id="KW-0436">Ligase</keyword>
<dbReference type="GO" id="GO:0005737">
    <property type="term" value="C:cytoplasm"/>
    <property type="evidence" value="ECO:0007669"/>
    <property type="project" value="UniProtKB-SubCell"/>
</dbReference>
<dbReference type="AlphaFoldDB" id="C3X6X7"/>
<dbReference type="SUPFAM" id="SSF56037">
    <property type="entry name" value="PheT/TilS domain"/>
    <property type="match status" value="1"/>
</dbReference>
<dbReference type="NCBIfam" id="TIGR02432">
    <property type="entry name" value="lysidine_TilS_N"/>
    <property type="match status" value="1"/>
</dbReference>
<dbReference type="RefSeq" id="WP_020995364.1">
    <property type="nucleotide sequence ID" value="NZ_CABMNL010000001.1"/>
</dbReference>
<dbReference type="InterPro" id="IPR012094">
    <property type="entry name" value="tRNA_Ile_lys_synt"/>
</dbReference>
<dbReference type="GO" id="GO:0032267">
    <property type="term" value="F:tRNA(Ile)-lysidine synthase activity"/>
    <property type="evidence" value="ECO:0007669"/>
    <property type="project" value="UniProtKB-EC"/>
</dbReference>
<keyword evidence="4 8" id="KW-0819">tRNA processing</keyword>
<proteinExistence type="inferred from homology"/>
<comment type="domain">
    <text evidence="8">The N-terminal region contains the highly conserved SGGXDS motif, predicted to be a P-loop motif involved in ATP binding.</text>
</comment>
<evidence type="ECO:0000256" key="2">
    <source>
        <dbReference type="ARBA" id="ARBA00022490"/>
    </source>
</evidence>
<dbReference type="PANTHER" id="PTHR43033:SF1">
    <property type="entry name" value="TRNA(ILE)-LYSIDINE SYNTHASE-RELATED"/>
    <property type="match status" value="1"/>
</dbReference>
<dbReference type="eggNOG" id="COG0037">
    <property type="taxonomic scope" value="Bacteria"/>
</dbReference>
<comment type="function">
    <text evidence="8">Ligates lysine onto the cytidine present at position 34 of the AUA codon-specific tRNA(Ile) that contains the anticodon CAU, in an ATP-dependent manner. Cytidine is converted to lysidine, thus changing the amino acid specificity of the tRNA from methionine to isoleucine.</text>
</comment>
<protein>
    <recommendedName>
        <fullName evidence="8">tRNA(Ile)-lysidine synthase</fullName>
        <ecNumber evidence="8">6.3.4.19</ecNumber>
    </recommendedName>
    <alternativeName>
        <fullName evidence="8">tRNA(Ile)-2-lysyl-cytidine synthase</fullName>
    </alternativeName>
    <alternativeName>
        <fullName evidence="8">tRNA(Ile)-lysidine synthetase</fullName>
    </alternativeName>
</protein>
<evidence type="ECO:0000313" key="10">
    <source>
        <dbReference type="EMBL" id="EEO26890.2"/>
    </source>
</evidence>
<keyword evidence="11" id="KW-1185">Reference proteome</keyword>
<dbReference type="InterPro" id="IPR012796">
    <property type="entry name" value="Lysidine-tRNA-synth_C"/>
</dbReference>
<dbReference type="Gene3D" id="3.40.50.620">
    <property type="entry name" value="HUPs"/>
    <property type="match status" value="1"/>
</dbReference>
<keyword evidence="5 8" id="KW-0547">Nucleotide-binding</keyword>
<comment type="caution">
    <text evidence="10">The sequence shown here is derived from an EMBL/GenBank/DDBJ whole genome shotgun (WGS) entry which is preliminary data.</text>
</comment>
<gene>
    <name evidence="8" type="primary">tilS</name>
    <name evidence="10" type="ORF">OFAG_00043</name>
</gene>
<dbReference type="Pfam" id="PF11734">
    <property type="entry name" value="TilS_C"/>
    <property type="match status" value="1"/>
</dbReference>
<evidence type="ECO:0000256" key="8">
    <source>
        <dbReference type="HAMAP-Rule" id="MF_01161"/>
    </source>
</evidence>
<evidence type="ECO:0000256" key="4">
    <source>
        <dbReference type="ARBA" id="ARBA00022694"/>
    </source>
</evidence>
<dbReference type="Proteomes" id="UP000003973">
    <property type="component" value="Unassembled WGS sequence"/>
</dbReference>
<dbReference type="PANTHER" id="PTHR43033">
    <property type="entry name" value="TRNA(ILE)-LYSIDINE SYNTHASE-RELATED"/>
    <property type="match status" value="1"/>
</dbReference>
<feature type="binding site" evidence="8">
    <location>
        <begin position="48"/>
        <end position="53"/>
    </location>
    <ligand>
        <name>ATP</name>
        <dbReference type="ChEBI" id="CHEBI:30616"/>
    </ligand>
</feature>
<evidence type="ECO:0000256" key="6">
    <source>
        <dbReference type="ARBA" id="ARBA00022840"/>
    </source>
</evidence>
<dbReference type="GO" id="GO:0006400">
    <property type="term" value="P:tRNA modification"/>
    <property type="evidence" value="ECO:0007669"/>
    <property type="project" value="UniProtKB-UniRule"/>
</dbReference>
<comment type="subcellular location">
    <subcellularLocation>
        <location evidence="1 8">Cytoplasm</location>
    </subcellularLocation>
</comment>
<dbReference type="SMART" id="SM00977">
    <property type="entry name" value="TilS_C"/>
    <property type="match status" value="1"/>
</dbReference>
<dbReference type="NCBIfam" id="TIGR02433">
    <property type="entry name" value="lysidine_TilS_C"/>
    <property type="match status" value="1"/>
</dbReference>
<dbReference type="InterPro" id="IPR011063">
    <property type="entry name" value="TilS/TtcA_N"/>
</dbReference>
<dbReference type="HOGENOM" id="CLU_018869_2_0_4"/>
<feature type="domain" description="Lysidine-tRNA(Ile) synthetase C-terminal" evidence="9">
    <location>
        <begin position="397"/>
        <end position="468"/>
    </location>
</feature>
<evidence type="ECO:0000259" key="9">
    <source>
        <dbReference type="SMART" id="SM00977"/>
    </source>
</evidence>